<dbReference type="InterPro" id="IPR051122">
    <property type="entry name" value="SDR_DHRS6-like"/>
</dbReference>
<dbReference type="InterPro" id="IPR002347">
    <property type="entry name" value="SDR_fam"/>
</dbReference>
<feature type="domain" description="Ketoreductase" evidence="3">
    <location>
        <begin position="11"/>
        <end position="190"/>
    </location>
</feature>
<dbReference type="SUPFAM" id="SSF51735">
    <property type="entry name" value="NAD(P)-binding Rossmann-fold domains"/>
    <property type="match status" value="1"/>
</dbReference>
<proteinExistence type="inferred from homology"/>
<evidence type="ECO:0000256" key="2">
    <source>
        <dbReference type="ARBA" id="ARBA00023002"/>
    </source>
</evidence>
<name>A0ABW9VRV0_9BURK</name>
<accession>A0ABW9VRV0</accession>
<evidence type="ECO:0000256" key="1">
    <source>
        <dbReference type="ARBA" id="ARBA00006484"/>
    </source>
</evidence>
<dbReference type="Pfam" id="PF13561">
    <property type="entry name" value="adh_short_C2"/>
    <property type="match status" value="1"/>
</dbReference>
<keyword evidence="5" id="KW-1185">Reference proteome</keyword>
<sequence>MLFAPDLLQQRRILVTGASSGIGRASARLFAACGAQVIVSGRDPARLQATLDSLAGSGHQAAPYTLDGEDGIADWLKELAAPAPLDAIFHVAGVDLVRPIKLAKARQFDDVFNSSVKSALALARGASLRNVMQDGGALLFMSSVAGQRGQTGMSIYSAAKAAIDGMTRSLAVEFAPRRIRVNSLAAAAIQTEMHERLASGLSEAALQDYADRHLLGFGEAKDVAQTAAFLLSEGGRWVTGATWTVDGGYLAR</sequence>
<comment type="similarity">
    <text evidence="1">Belongs to the short-chain dehydrogenases/reductases (SDR) family.</text>
</comment>
<dbReference type="Gene3D" id="3.40.50.720">
    <property type="entry name" value="NAD(P)-binding Rossmann-like Domain"/>
    <property type="match status" value="1"/>
</dbReference>
<dbReference type="SMART" id="SM00822">
    <property type="entry name" value="PKS_KR"/>
    <property type="match status" value="1"/>
</dbReference>
<dbReference type="PANTHER" id="PTHR43477">
    <property type="entry name" value="DIHYDROANTICAPSIN 7-DEHYDROGENASE"/>
    <property type="match status" value="1"/>
</dbReference>
<evidence type="ECO:0000313" key="5">
    <source>
        <dbReference type="Proteomes" id="UP000478090"/>
    </source>
</evidence>
<dbReference type="InterPro" id="IPR020904">
    <property type="entry name" value="Sc_DH/Rdtase_CS"/>
</dbReference>
<dbReference type="RefSeq" id="WP_161040549.1">
    <property type="nucleotide sequence ID" value="NZ_WWCM01000014.1"/>
</dbReference>
<organism evidence="4 5">
    <name type="scientific">Duganella qianjiadongensis</name>
    <dbReference type="NCBI Taxonomy" id="2692176"/>
    <lineage>
        <taxon>Bacteria</taxon>
        <taxon>Pseudomonadati</taxon>
        <taxon>Pseudomonadota</taxon>
        <taxon>Betaproteobacteria</taxon>
        <taxon>Burkholderiales</taxon>
        <taxon>Oxalobacteraceae</taxon>
        <taxon>Telluria group</taxon>
        <taxon>Duganella</taxon>
    </lineage>
</organism>
<dbReference type="PRINTS" id="PR00081">
    <property type="entry name" value="GDHRDH"/>
</dbReference>
<comment type="caution">
    <text evidence="4">The sequence shown here is derived from an EMBL/GenBank/DDBJ whole genome shotgun (WGS) entry which is preliminary data.</text>
</comment>
<evidence type="ECO:0000259" key="3">
    <source>
        <dbReference type="SMART" id="SM00822"/>
    </source>
</evidence>
<dbReference type="CDD" id="cd05233">
    <property type="entry name" value="SDR_c"/>
    <property type="match status" value="1"/>
</dbReference>
<gene>
    <name evidence="4" type="ORF">GTP27_18080</name>
</gene>
<dbReference type="PRINTS" id="PR00080">
    <property type="entry name" value="SDRFAMILY"/>
</dbReference>
<dbReference type="Proteomes" id="UP000478090">
    <property type="component" value="Unassembled WGS sequence"/>
</dbReference>
<evidence type="ECO:0000313" key="4">
    <source>
        <dbReference type="EMBL" id="MYM41229.1"/>
    </source>
</evidence>
<reference evidence="4 5" key="1">
    <citation type="submission" date="2019-12" db="EMBL/GenBank/DDBJ databases">
        <title>Novel species isolated from a subtropical stream in China.</title>
        <authorList>
            <person name="Lu H."/>
        </authorList>
    </citation>
    <scope>NUCLEOTIDE SEQUENCE [LARGE SCALE GENOMIC DNA]</scope>
    <source>
        <strain evidence="4 5">CY13W</strain>
    </source>
</reference>
<dbReference type="PANTHER" id="PTHR43477:SF1">
    <property type="entry name" value="DIHYDROANTICAPSIN 7-DEHYDROGENASE"/>
    <property type="match status" value="1"/>
</dbReference>
<dbReference type="EMBL" id="WWCM01000014">
    <property type="protein sequence ID" value="MYM41229.1"/>
    <property type="molecule type" value="Genomic_DNA"/>
</dbReference>
<dbReference type="PROSITE" id="PS00061">
    <property type="entry name" value="ADH_SHORT"/>
    <property type="match status" value="1"/>
</dbReference>
<keyword evidence="2" id="KW-0560">Oxidoreductase</keyword>
<dbReference type="InterPro" id="IPR036291">
    <property type="entry name" value="NAD(P)-bd_dom_sf"/>
</dbReference>
<dbReference type="InterPro" id="IPR057326">
    <property type="entry name" value="KR_dom"/>
</dbReference>
<protein>
    <submittedName>
        <fullName evidence="4">SDR family oxidoreductase</fullName>
    </submittedName>
</protein>